<comment type="subcellular location">
    <subcellularLocation>
        <location evidence="1">Endomembrane system</location>
        <topology evidence="1">Multi-pass membrane protein</topology>
    </subcellularLocation>
</comment>
<keyword evidence="6" id="KW-0808">Transferase</keyword>
<dbReference type="Proteomes" id="UP000440694">
    <property type="component" value="Unassembled WGS sequence"/>
</dbReference>
<keyword evidence="7" id="KW-1185">Reference proteome</keyword>
<dbReference type="GO" id="GO:0012505">
    <property type="term" value="C:endomembrane system"/>
    <property type="evidence" value="ECO:0007669"/>
    <property type="project" value="UniProtKB-SubCell"/>
</dbReference>
<feature type="transmembrane region" description="Helical" evidence="5">
    <location>
        <begin position="169"/>
        <end position="197"/>
    </location>
</feature>
<dbReference type="PANTHER" id="PTHR43847:SF1">
    <property type="entry name" value="BLL3993 PROTEIN"/>
    <property type="match status" value="1"/>
</dbReference>
<dbReference type="Pfam" id="PF04191">
    <property type="entry name" value="PEMT"/>
    <property type="match status" value="1"/>
</dbReference>
<name>A0A6I3KJS8_9HYPH</name>
<feature type="transmembrane region" description="Helical" evidence="5">
    <location>
        <begin position="110"/>
        <end position="130"/>
    </location>
</feature>
<protein>
    <submittedName>
        <fullName evidence="6">Isoprenylcysteine carboxylmethyltransferase family protein</fullName>
    </submittedName>
</protein>
<dbReference type="PANTHER" id="PTHR43847">
    <property type="entry name" value="BLL3993 PROTEIN"/>
    <property type="match status" value="1"/>
</dbReference>
<dbReference type="GO" id="GO:0008168">
    <property type="term" value="F:methyltransferase activity"/>
    <property type="evidence" value="ECO:0007669"/>
    <property type="project" value="UniProtKB-KW"/>
</dbReference>
<feature type="transmembrane region" description="Helical" evidence="5">
    <location>
        <begin position="15"/>
        <end position="32"/>
    </location>
</feature>
<dbReference type="EMBL" id="WMBQ01000001">
    <property type="protein sequence ID" value="MTD93011.1"/>
    <property type="molecule type" value="Genomic_DNA"/>
</dbReference>
<keyword evidence="4 5" id="KW-0472">Membrane</keyword>
<evidence type="ECO:0000256" key="1">
    <source>
        <dbReference type="ARBA" id="ARBA00004127"/>
    </source>
</evidence>
<feature type="transmembrane region" description="Helical" evidence="5">
    <location>
        <begin position="38"/>
        <end position="57"/>
    </location>
</feature>
<evidence type="ECO:0000256" key="2">
    <source>
        <dbReference type="ARBA" id="ARBA00022692"/>
    </source>
</evidence>
<accession>A0A6I3KJS8</accession>
<evidence type="ECO:0000256" key="3">
    <source>
        <dbReference type="ARBA" id="ARBA00022989"/>
    </source>
</evidence>
<dbReference type="AlphaFoldDB" id="A0A6I3KJS8"/>
<dbReference type="InterPro" id="IPR007318">
    <property type="entry name" value="Phopholipid_MeTrfase"/>
</dbReference>
<gene>
    <name evidence="6" type="ORF">GIW81_01540</name>
</gene>
<evidence type="ECO:0000313" key="7">
    <source>
        <dbReference type="Proteomes" id="UP000440694"/>
    </source>
</evidence>
<feature type="transmembrane region" description="Helical" evidence="5">
    <location>
        <begin position="78"/>
        <end position="98"/>
    </location>
</feature>
<sequence length="229" mass="25461">MFDDPLVRRLLKQTVVWLTVLGAILFLVAGTFDWPGAWVLLIESGVIGVISGVRIARHDPELLKERMRGPIQKDQKPWDKRLLTIIFSLCFLMPIVAGLEVRFGTSTMPVSLQVLGALALAFGFYVFHVVMETNSYASAVVRIQSERGQKVISTGPYAYVRHPMYGGAIAYFLGLGLLLGSWYAVGIGIVIIALFGLRAVWEEETLARELDGYAAYAGRVRYRLIPGVW</sequence>
<proteinExistence type="predicted"/>
<organism evidence="6 7">
    <name type="scientific">Hyphomicrobium album</name>
    <dbReference type="NCBI Taxonomy" id="2665159"/>
    <lineage>
        <taxon>Bacteria</taxon>
        <taxon>Pseudomonadati</taxon>
        <taxon>Pseudomonadota</taxon>
        <taxon>Alphaproteobacteria</taxon>
        <taxon>Hyphomicrobiales</taxon>
        <taxon>Hyphomicrobiaceae</taxon>
        <taxon>Hyphomicrobium</taxon>
    </lineage>
</organism>
<dbReference type="InterPro" id="IPR052527">
    <property type="entry name" value="Metal_cation-efflux_comp"/>
</dbReference>
<evidence type="ECO:0000313" key="6">
    <source>
        <dbReference type="EMBL" id="MTD93011.1"/>
    </source>
</evidence>
<comment type="caution">
    <text evidence="6">The sequence shown here is derived from an EMBL/GenBank/DDBJ whole genome shotgun (WGS) entry which is preliminary data.</text>
</comment>
<dbReference type="Gene3D" id="1.20.120.1630">
    <property type="match status" value="1"/>
</dbReference>
<keyword evidence="3 5" id="KW-1133">Transmembrane helix</keyword>
<keyword evidence="2 5" id="KW-0812">Transmembrane</keyword>
<dbReference type="RefSeq" id="WP_154737592.1">
    <property type="nucleotide sequence ID" value="NZ_WMBQ01000001.1"/>
</dbReference>
<evidence type="ECO:0000256" key="4">
    <source>
        <dbReference type="ARBA" id="ARBA00023136"/>
    </source>
</evidence>
<reference evidence="6 7" key="1">
    <citation type="submission" date="2019-11" db="EMBL/GenBank/DDBJ databases">
        <title>Identification of a novel strain.</title>
        <authorList>
            <person name="Xu Q."/>
            <person name="Wang G."/>
        </authorList>
    </citation>
    <scope>NUCLEOTIDE SEQUENCE [LARGE SCALE GENOMIC DNA]</scope>
    <source>
        <strain evidence="7">xq</strain>
    </source>
</reference>
<keyword evidence="6" id="KW-0489">Methyltransferase</keyword>
<dbReference type="GO" id="GO:0032259">
    <property type="term" value="P:methylation"/>
    <property type="evidence" value="ECO:0007669"/>
    <property type="project" value="UniProtKB-KW"/>
</dbReference>
<evidence type="ECO:0000256" key="5">
    <source>
        <dbReference type="SAM" id="Phobius"/>
    </source>
</evidence>